<comment type="subcellular location">
    <subcellularLocation>
        <location evidence="2">Chromosome</location>
        <location evidence="2">Telomere</location>
    </subcellularLocation>
    <subcellularLocation>
        <location evidence="1">Nucleus</location>
    </subcellularLocation>
</comment>
<keyword evidence="5" id="KW-0158">Chromosome</keyword>
<dbReference type="PANTHER" id="PTHR14865">
    <property type="entry name" value="CST COMPLEX SUBUNIT CTC1"/>
    <property type="match status" value="1"/>
</dbReference>
<name>A0ABY9DR97_VITVI</name>
<evidence type="ECO:0000256" key="2">
    <source>
        <dbReference type="ARBA" id="ARBA00004574"/>
    </source>
</evidence>
<reference evidence="10 11" key="1">
    <citation type="journal article" date="2023" name="Hortic Res">
        <title>The complete reference genome for grapevine (Vitis vinifera L.) genetics and breeding.</title>
        <authorList>
            <person name="Shi X."/>
            <person name="Cao S."/>
            <person name="Wang X."/>
            <person name="Huang S."/>
            <person name="Wang Y."/>
            <person name="Liu Z."/>
            <person name="Liu W."/>
            <person name="Leng X."/>
            <person name="Peng Y."/>
            <person name="Wang N."/>
            <person name="Wang Y."/>
            <person name="Ma Z."/>
            <person name="Xu X."/>
            <person name="Zhang F."/>
            <person name="Xue H."/>
            <person name="Zhong H."/>
            <person name="Wang Y."/>
            <person name="Zhang K."/>
            <person name="Velt A."/>
            <person name="Avia K."/>
            <person name="Holtgrawe D."/>
            <person name="Grimplet J."/>
            <person name="Matus J.T."/>
            <person name="Ware D."/>
            <person name="Wu X."/>
            <person name="Wang H."/>
            <person name="Liu C."/>
            <person name="Fang Y."/>
            <person name="Rustenholz C."/>
            <person name="Cheng Z."/>
            <person name="Xiao H."/>
            <person name="Zhou Y."/>
        </authorList>
    </citation>
    <scope>NUCLEOTIDE SEQUENCE [LARGE SCALE GENOMIC DNA]</scope>
    <source>
        <strain evidence="11">cv. Pinot noir / PN40024</strain>
        <tissue evidence="10">Leaf</tissue>
    </source>
</reference>
<evidence type="ECO:0000256" key="9">
    <source>
        <dbReference type="SAM" id="MobiDB-lite"/>
    </source>
</evidence>
<evidence type="ECO:0000256" key="4">
    <source>
        <dbReference type="ARBA" id="ARBA00016175"/>
    </source>
</evidence>
<organism evidence="10 11">
    <name type="scientific">Vitis vinifera</name>
    <name type="common">Grape</name>
    <dbReference type="NCBI Taxonomy" id="29760"/>
    <lineage>
        <taxon>Eukaryota</taxon>
        <taxon>Viridiplantae</taxon>
        <taxon>Streptophyta</taxon>
        <taxon>Embryophyta</taxon>
        <taxon>Tracheophyta</taxon>
        <taxon>Spermatophyta</taxon>
        <taxon>Magnoliopsida</taxon>
        <taxon>eudicotyledons</taxon>
        <taxon>Gunneridae</taxon>
        <taxon>Pentapetalae</taxon>
        <taxon>rosids</taxon>
        <taxon>Vitales</taxon>
        <taxon>Vitaceae</taxon>
        <taxon>Viteae</taxon>
        <taxon>Vitis</taxon>
    </lineage>
</organism>
<dbReference type="EMBL" id="CP126665">
    <property type="protein sequence ID" value="WKA10023.1"/>
    <property type="molecule type" value="Genomic_DNA"/>
</dbReference>
<keyword evidence="11" id="KW-1185">Reference proteome</keyword>
<comment type="similarity">
    <text evidence="3">Belongs to the CTC1 family.</text>
</comment>
<keyword evidence="6" id="KW-0779">Telomere</keyword>
<sequence>MEGGKMVSISELVQGRRPLTATSTLHSPPSTSSHTPPISSSSSFPNSNLPPSTPAGGVTAPRILTPLNHPSYLIGTLALPSYLHSTPALPCCSHSTCFVFSDASSTVCCDVLHLDLRIIGNRIRVLSWNFIPSKCGGFLEIIRWSFLDSTARLSRCSNLDAFPLVLGSSSDSKDGSKGRYSLRGVLESVSPVSVIPCSVVTRTSKSGSGTNFSTPSNLRGFLAQIMVCECELCCSKEGLMSLDDPRKGLRGHCFTKPQILYFCGSGSSWHPLFTKLIGNVICISHLKKKLVFIGKEESQLMYVTTGKTVLRVLSMANQELPHKEAVIKGMGECGLYSGIITGIYMQGMVINLDERVWLLITDRLLNPPHSLRVGALISVRNIHFLNPKFSWTEMLILGSCFKTSIIVECFSPLETGCHKVSQSQSLLGKFIDSLAFSARLWVLLVVSCFRKKFCGILTEKEILGSKHREGLVQVFARSHLPSSVFQYRYGVFMEFCKHDSCGCGTEPNYDQLKLVAPISNLVHHCEAMWMKNQLEGDCETMVNNNEFSQLSCGGRSHGLPITRILPSEAIGVILLGSLKISPSGRLQLIDATGCIDVVIPDLPSDCNSNSIYEVNDYSLVMEGMPDHLDHFGLVEMEPFSCRSIFESSPLVREISLTMYVYFHLRKSSLQKFLVHPHMNLKDNLKEPEDGRFHMLHVTHKFPVLQKFQKDQVVSDGLSMLVEAVVLPWDLFLSGKNPTKVSKDQKKEPMELYNSRNYHEYVSFKRCKIDHASSRLLSSGLTDKSSVAGMGLCGHLSDCSSANKQYPVEIPCLACCRSGCLVSSGSLYCTEAALKFGAGCNLGALKVLLEFKSESFFKYQLLQIGGYYITKHQNKDLFCNHRDFDYVRGGKFLITSGTTIWSLSFSYDEIFHYTDPSFDPALVTCPLHNSQQTELLLQRSTDNCHEMCSDIHLHLPADLKNELDVDFTVLEKDLIKTAPKLEEVANVPLCIETAMTASMQSFQTDDSAFLLPEGNLVSLQGQVLAVHNLNHTSLDAHSSNENYGDVRQLRLSRGVTWSTCIHVLMDHHIVSIFGGLSEHAYPTGFGSGVVATFHRILELGGQNRLMLTPVSFIAINSMKLNNDQYNAECSNPVNVSELYNFVPLDAVSSCLISELIQCLECKPMQFHCRIVAVHFLVLEKNRKSQPKVPCRLSVDIPLASFVLDDGSSSCCCWANAERAATLLRLHEEFPLKAFGSSSWKLKGIGIDNACRTTIYHLDKLLKKHGRITVKNYGSISDSSSQDLMFSVGSNDLLSSSDENLLKFIILNACIGTFWTIIGDVMDSEAVGQLEEHVPKMGMTMHSMQSIWAKEVSYVNPLTEARNMVEELLNR</sequence>
<dbReference type="Pfam" id="PF15491">
    <property type="entry name" value="CTC1_2"/>
    <property type="match status" value="1"/>
</dbReference>
<evidence type="ECO:0000256" key="7">
    <source>
        <dbReference type="ARBA" id="ARBA00023125"/>
    </source>
</evidence>
<feature type="region of interest" description="Disordered" evidence="9">
    <location>
        <begin position="21"/>
        <end position="55"/>
    </location>
</feature>
<feature type="compositionally biased region" description="Low complexity" evidence="9">
    <location>
        <begin position="21"/>
        <end position="50"/>
    </location>
</feature>
<dbReference type="Proteomes" id="UP001227230">
    <property type="component" value="Chromosome 18"/>
</dbReference>
<evidence type="ECO:0000256" key="6">
    <source>
        <dbReference type="ARBA" id="ARBA00022895"/>
    </source>
</evidence>
<keyword evidence="8" id="KW-0539">Nucleus</keyword>
<evidence type="ECO:0000256" key="1">
    <source>
        <dbReference type="ARBA" id="ARBA00004123"/>
    </source>
</evidence>
<keyword evidence="7" id="KW-0238">DNA-binding</keyword>
<proteinExistence type="inferred from homology"/>
<dbReference type="InterPro" id="IPR028262">
    <property type="entry name" value="CTC1_plant"/>
</dbReference>
<accession>A0ABY9DR97</accession>
<evidence type="ECO:0000256" key="8">
    <source>
        <dbReference type="ARBA" id="ARBA00023242"/>
    </source>
</evidence>
<evidence type="ECO:0000256" key="5">
    <source>
        <dbReference type="ARBA" id="ARBA00022454"/>
    </source>
</evidence>
<evidence type="ECO:0000256" key="3">
    <source>
        <dbReference type="ARBA" id="ARBA00006332"/>
    </source>
</evidence>
<gene>
    <name evidence="10" type="ORF">VitviT2T_027625</name>
</gene>
<protein>
    <recommendedName>
        <fullName evidence="4">CST complex subunit CTC1</fullName>
    </recommendedName>
</protein>
<evidence type="ECO:0000313" key="11">
    <source>
        <dbReference type="Proteomes" id="UP001227230"/>
    </source>
</evidence>
<dbReference type="PANTHER" id="PTHR14865:SF2">
    <property type="entry name" value="CST COMPLEX SUBUNIT CTC1"/>
    <property type="match status" value="1"/>
</dbReference>
<dbReference type="InterPro" id="IPR042617">
    <property type="entry name" value="CTC1-like"/>
</dbReference>
<evidence type="ECO:0000313" key="10">
    <source>
        <dbReference type="EMBL" id="WKA10023.1"/>
    </source>
</evidence>